<sequence>MTEKKKSDENRKDEGASRNGFDVESIIWGFAEHLRYTLGDDRYSATDHDRFMALAYAIRDRILHRWIKTRQLHRQSDVKRVYYLSLEFLIGRAMTNNVINLGIEPEVREAMEELGYRYEELADQEVDAGLGNGGLGRLAACFMDSLATMKIPAVGYGLRYDYGIFRQKIENGMQVEQPDDWLRWGNPWEIERPDISFPVHFGGRVESAREKGIRIYRWVDTQPVVGIAYDMPIVGYGGDTVNTLRLWSARAAEEFDFDDFNAGDYVEAVSAKVMAENLTKVLYPNDKLYLGKELRLRQQYFFVSSSLRDIFRRFRATGKSWDRFHENAAIQLNDTHPSLTIPECMRILMDEEHLAWDEAWDVTVRSTGYTNHTLMPEALEKWPVPMLESLLPRHLQIIYEINHRFLQKAITVFPGDMAKIAKVSLVEESDPKQIRMANLSIVGTHSTNGVAALHTELLKSRLVPEMAQIFPQRFNNKTNGITQRRWLLQANPPLAELITGAIGEGWITDFSRLTELKPFADDPGFLDEFRKVKKQAKEALALQLQREQGIRLEIATLFDVQVKRIHEYKRQLLNALHIVMLYNRIRDGKKDDFQPRSFLIAGKAAPGYAMAKLIIKLINNIAQVVNSDTAMKGKLALHFVPNYRVSLAEKIIPATDVSEQISTAGTEASGTGNMKFMCNGALTMGTLDGANIEIAEEAGAENLFLFGLKADEAEALIPHYDPSPYITEDEEIRRAVELLFSGHFNFAEPGIFDPIRDMLLGGRDRYLHLADLRSYADAQRRAEQLYRNEPEAWCKKAVLNIASAGKFSSDRAIAQYASDVWDIGPRPVGEDGSAREIIEDARAIQERRTKKERRHG</sequence>
<dbReference type="STRING" id="573413.Spirs_0940"/>
<keyword evidence="8 10" id="KW-0119">Carbohydrate metabolism</keyword>
<comment type="function">
    <text evidence="10">Allosteric enzyme that catalyzes the rate-limiting step in glycogen catabolism, the phosphorolytic cleavage of glycogen to produce glucose-1-phosphate, and plays a central role in maintaining cellular and organismal glucose homeostasis.</text>
</comment>
<evidence type="ECO:0000256" key="5">
    <source>
        <dbReference type="ARBA" id="ARBA00022676"/>
    </source>
</evidence>
<dbReference type="AlphaFoldDB" id="E1RCJ4"/>
<dbReference type="HOGENOM" id="CLU_010198_1_1_12"/>
<dbReference type="FunFam" id="3.40.50.2000:FF:000005">
    <property type="entry name" value="Alpha-1,4 glucan phosphorylase"/>
    <property type="match status" value="1"/>
</dbReference>
<dbReference type="PANTHER" id="PTHR11468:SF3">
    <property type="entry name" value="GLYCOGEN PHOSPHORYLASE, LIVER FORM"/>
    <property type="match status" value="1"/>
</dbReference>
<dbReference type="GO" id="GO:0030170">
    <property type="term" value="F:pyridoxal phosphate binding"/>
    <property type="evidence" value="ECO:0007669"/>
    <property type="project" value="InterPro"/>
</dbReference>
<keyword evidence="5 10" id="KW-0328">Glycosyltransferase</keyword>
<accession>E1RCJ4</accession>
<evidence type="ECO:0000256" key="7">
    <source>
        <dbReference type="ARBA" id="ARBA00022898"/>
    </source>
</evidence>
<dbReference type="InterPro" id="IPR000811">
    <property type="entry name" value="Glyco_trans_35"/>
</dbReference>
<evidence type="ECO:0000256" key="9">
    <source>
        <dbReference type="PIRSR" id="PIRSR000460-1"/>
    </source>
</evidence>
<evidence type="ECO:0000313" key="12">
    <source>
        <dbReference type="Proteomes" id="UP000002318"/>
    </source>
</evidence>
<dbReference type="EC" id="2.4.1.1" evidence="10"/>
<dbReference type="OrthoDB" id="9760804at2"/>
<evidence type="ECO:0000313" key="11">
    <source>
        <dbReference type="EMBL" id="ADK80074.1"/>
    </source>
</evidence>
<keyword evidence="7 9" id="KW-0663">Pyridoxal phosphate</keyword>
<dbReference type="KEGG" id="ssm:Spirs_0940"/>
<keyword evidence="6 10" id="KW-0808">Transferase</keyword>
<organism evidence="11 12">
    <name type="scientific">Sediminispirochaeta smaragdinae (strain DSM 11293 / JCM 15392 / SEBR 4228)</name>
    <name type="common">Spirochaeta smaragdinae</name>
    <dbReference type="NCBI Taxonomy" id="573413"/>
    <lineage>
        <taxon>Bacteria</taxon>
        <taxon>Pseudomonadati</taxon>
        <taxon>Spirochaetota</taxon>
        <taxon>Spirochaetia</taxon>
        <taxon>Spirochaetales</taxon>
        <taxon>Spirochaetaceae</taxon>
        <taxon>Sediminispirochaeta</taxon>
    </lineage>
</organism>
<dbReference type="PIRSF" id="PIRSF000460">
    <property type="entry name" value="Pprylas_GlgP"/>
    <property type="match status" value="1"/>
</dbReference>
<evidence type="ECO:0000256" key="1">
    <source>
        <dbReference type="ARBA" id="ARBA00001275"/>
    </source>
</evidence>
<proteinExistence type="inferred from homology"/>
<dbReference type="CDD" id="cd04300">
    <property type="entry name" value="GT35_Glycogen_Phosphorylase"/>
    <property type="match status" value="1"/>
</dbReference>
<evidence type="ECO:0000256" key="8">
    <source>
        <dbReference type="ARBA" id="ARBA00023277"/>
    </source>
</evidence>
<comment type="similarity">
    <text evidence="3 10">Belongs to the glycogen phosphorylase family.</text>
</comment>
<comment type="catalytic activity">
    <reaction evidence="1 10">
        <text>[(1-&gt;4)-alpha-D-glucosyl](n) + phosphate = [(1-&gt;4)-alpha-D-glucosyl](n-1) + alpha-D-glucose 1-phosphate</text>
        <dbReference type="Rhea" id="RHEA:41732"/>
        <dbReference type="Rhea" id="RHEA-COMP:9584"/>
        <dbReference type="Rhea" id="RHEA-COMP:9586"/>
        <dbReference type="ChEBI" id="CHEBI:15444"/>
        <dbReference type="ChEBI" id="CHEBI:43474"/>
        <dbReference type="ChEBI" id="CHEBI:58601"/>
        <dbReference type="EC" id="2.4.1.1"/>
    </reaction>
</comment>
<dbReference type="NCBIfam" id="TIGR02093">
    <property type="entry name" value="P_ylase"/>
    <property type="match status" value="1"/>
</dbReference>
<feature type="modified residue" description="N6-(pyridoxal phosphate)lysine" evidence="9">
    <location>
        <position position="675"/>
    </location>
</feature>
<dbReference type="EMBL" id="CP002116">
    <property type="protein sequence ID" value="ADK80074.1"/>
    <property type="molecule type" value="Genomic_DNA"/>
</dbReference>
<evidence type="ECO:0000256" key="6">
    <source>
        <dbReference type="ARBA" id="ARBA00022679"/>
    </source>
</evidence>
<dbReference type="Gene3D" id="3.40.50.2000">
    <property type="entry name" value="Glycogen Phosphorylase B"/>
    <property type="match status" value="2"/>
</dbReference>
<evidence type="ECO:0000256" key="10">
    <source>
        <dbReference type="RuleBase" id="RU000587"/>
    </source>
</evidence>
<gene>
    <name evidence="11" type="ordered locus">Spirs_0940</name>
</gene>
<evidence type="ECO:0000256" key="4">
    <source>
        <dbReference type="ARBA" id="ARBA00022600"/>
    </source>
</evidence>
<protein>
    <recommendedName>
        <fullName evidence="10">Alpha-1,4 glucan phosphorylase</fullName>
        <ecNumber evidence="10">2.4.1.1</ecNumber>
    </recommendedName>
</protein>
<dbReference type="PANTHER" id="PTHR11468">
    <property type="entry name" value="GLYCOGEN PHOSPHORYLASE"/>
    <property type="match status" value="1"/>
</dbReference>
<dbReference type="GO" id="GO:0005980">
    <property type="term" value="P:glycogen catabolic process"/>
    <property type="evidence" value="ECO:0007669"/>
    <property type="project" value="TreeGrafter"/>
</dbReference>
<dbReference type="Proteomes" id="UP000002318">
    <property type="component" value="Chromosome"/>
</dbReference>
<dbReference type="GO" id="GO:0008184">
    <property type="term" value="F:glycogen phosphorylase activity"/>
    <property type="evidence" value="ECO:0007669"/>
    <property type="project" value="InterPro"/>
</dbReference>
<dbReference type="FunFam" id="3.40.50.2000:FF:000002">
    <property type="entry name" value="Alpha-1,4 glucan phosphorylase"/>
    <property type="match status" value="1"/>
</dbReference>
<name>E1RCJ4_SEDSS</name>
<keyword evidence="12" id="KW-1185">Reference proteome</keyword>
<dbReference type="eggNOG" id="COG0058">
    <property type="taxonomic scope" value="Bacteria"/>
</dbReference>
<dbReference type="RefSeq" id="WP_013253538.1">
    <property type="nucleotide sequence ID" value="NC_014364.1"/>
</dbReference>
<dbReference type="GO" id="GO:0005737">
    <property type="term" value="C:cytoplasm"/>
    <property type="evidence" value="ECO:0007669"/>
    <property type="project" value="TreeGrafter"/>
</dbReference>
<dbReference type="CAZy" id="GT35">
    <property type="family name" value="Glycosyltransferase Family 35"/>
</dbReference>
<keyword evidence="4" id="KW-0321">Glycogen metabolism</keyword>
<reference evidence="11 12" key="1">
    <citation type="journal article" date="2010" name="Stand. Genomic Sci.">
        <title>Complete genome sequence of Spirochaeta smaragdinae type strain (SEBR 4228).</title>
        <authorList>
            <person name="Mavromatis K."/>
            <person name="Yasawong M."/>
            <person name="Chertkov O."/>
            <person name="Lapidus A."/>
            <person name="Lucas S."/>
            <person name="Nolan M."/>
            <person name="Del Rio T.G."/>
            <person name="Tice H."/>
            <person name="Cheng J.F."/>
            <person name="Pitluck S."/>
            <person name="Liolios K."/>
            <person name="Ivanova N."/>
            <person name="Tapia R."/>
            <person name="Han C."/>
            <person name="Bruce D."/>
            <person name="Goodwin L."/>
            <person name="Pati A."/>
            <person name="Chen A."/>
            <person name="Palaniappan K."/>
            <person name="Land M."/>
            <person name="Hauser L."/>
            <person name="Chang Y.J."/>
            <person name="Jeffries C.D."/>
            <person name="Detter J.C."/>
            <person name="Rohde M."/>
            <person name="Brambilla E."/>
            <person name="Spring S."/>
            <person name="Goker M."/>
            <person name="Sikorski J."/>
            <person name="Woyke T."/>
            <person name="Bristow J."/>
            <person name="Eisen J.A."/>
            <person name="Markowitz V."/>
            <person name="Hugenholtz P."/>
            <person name="Klenk H.P."/>
            <person name="Kyrpides N.C."/>
        </authorList>
    </citation>
    <scope>NUCLEOTIDE SEQUENCE [LARGE SCALE GENOMIC DNA]</scope>
    <source>
        <strain evidence="12">DSM 11293 / JCM 15392 / SEBR 4228</strain>
    </source>
</reference>
<dbReference type="InterPro" id="IPR011833">
    <property type="entry name" value="Glycg_phsphrylas"/>
</dbReference>
<dbReference type="Pfam" id="PF00343">
    <property type="entry name" value="Phosphorylase"/>
    <property type="match status" value="1"/>
</dbReference>
<evidence type="ECO:0000256" key="3">
    <source>
        <dbReference type="ARBA" id="ARBA00006047"/>
    </source>
</evidence>
<comment type="cofactor">
    <cofactor evidence="2 10">
        <name>pyridoxal 5'-phosphate</name>
        <dbReference type="ChEBI" id="CHEBI:597326"/>
    </cofactor>
</comment>
<evidence type="ECO:0000256" key="2">
    <source>
        <dbReference type="ARBA" id="ARBA00001933"/>
    </source>
</evidence>
<dbReference type="SUPFAM" id="SSF53756">
    <property type="entry name" value="UDP-Glycosyltransferase/glycogen phosphorylase"/>
    <property type="match status" value="1"/>
</dbReference>